<accession>A0AAN9NT03</accession>
<dbReference type="EMBL" id="JAYMYR010000002">
    <property type="protein sequence ID" value="KAK7377920.1"/>
    <property type="molecule type" value="Genomic_DNA"/>
</dbReference>
<evidence type="ECO:0000313" key="2">
    <source>
        <dbReference type="Proteomes" id="UP001374584"/>
    </source>
</evidence>
<dbReference type="Proteomes" id="UP001374584">
    <property type="component" value="Unassembled WGS sequence"/>
</dbReference>
<gene>
    <name evidence="1" type="ORF">VNO80_03355</name>
</gene>
<name>A0AAN9NT03_PHACN</name>
<reference evidence="1 2" key="1">
    <citation type="submission" date="2024-01" db="EMBL/GenBank/DDBJ databases">
        <title>The genomes of 5 underutilized Papilionoideae crops provide insights into root nodulation and disease resistanc.</title>
        <authorList>
            <person name="Jiang F."/>
        </authorList>
    </citation>
    <scope>NUCLEOTIDE SEQUENCE [LARGE SCALE GENOMIC DNA]</scope>
    <source>
        <strain evidence="1">JINMINGXINNONG_FW02</strain>
        <tissue evidence="1">Leaves</tissue>
    </source>
</reference>
<protein>
    <submittedName>
        <fullName evidence="1">Uncharacterized protein</fullName>
    </submittedName>
</protein>
<proteinExistence type="predicted"/>
<organism evidence="1 2">
    <name type="scientific">Phaseolus coccineus</name>
    <name type="common">Scarlet runner bean</name>
    <name type="synonym">Phaseolus multiflorus</name>
    <dbReference type="NCBI Taxonomy" id="3886"/>
    <lineage>
        <taxon>Eukaryota</taxon>
        <taxon>Viridiplantae</taxon>
        <taxon>Streptophyta</taxon>
        <taxon>Embryophyta</taxon>
        <taxon>Tracheophyta</taxon>
        <taxon>Spermatophyta</taxon>
        <taxon>Magnoliopsida</taxon>
        <taxon>eudicotyledons</taxon>
        <taxon>Gunneridae</taxon>
        <taxon>Pentapetalae</taxon>
        <taxon>rosids</taxon>
        <taxon>fabids</taxon>
        <taxon>Fabales</taxon>
        <taxon>Fabaceae</taxon>
        <taxon>Papilionoideae</taxon>
        <taxon>50 kb inversion clade</taxon>
        <taxon>NPAAA clade</taxon>
        <taxon>indigoferoid/millettioid clade</taxon>
        <taxon>Phaseoleae</taxon>
        <taxon>Phaseolus</taxon>
    </lineage>
</organism>
<comment type="caution">
    <text evidence="1">The sequence shown here is derived from an EMBL/GenBank/DDBJ whole genome shotgun (WGS) entry which is preliminary data.</text>
</comment>
<evidence type="ECO:0000313" key="1">
    <source>
        <dbReference type="EMBL" id="KAK7377920.1"/>
    </source>
</evidence>
<sequence>MRFSTSSSTASETLIAGKKVIEIEERCCAVNLESINTVFTGLVAGFTVYCDFNFGVFGTIQTTVLIVIASLEREYHSGVSEFSSLAVQILVLHCCSFQFEFGASWN</sequence>
<keyword evidence="2" id="KW-1185">Reference proteome</keyword>
<dbReference type="AlphaFoldDB" id="A0AAN9NT03"/>